<protein>
    <submittedName>
        <fullName evidence="2">Uncharacterized protein</fullName>
    </submittedName>
</protein>
<accession>A0AAU9RVU3</accession>
<dbReference type="Proteomes" id="UP000836841">
    <property type="component" value="Chromosome 2"/>
</dbReference>
<organism evidence="2 3">
    <name type="scientific">Thlaspi arvense</name>
    <name type="common">Field penny-cress</name>
    <dbReference type="NCBI Taxonomy" id="13288"/>
    <lineage>
        <taxon>Eukaryota</taxon>
        <taxon>Viridiplantae</taxon>
        <taxon>Streptophyta</taxon>
        <taxon>Embryophyta</taxon>
        <taxon>Tracheophyta</taxon>
        <taxon>Spermatophyta</taxon>
        <taxon>Magnoliopsida</taxon>
        <taxon>eudicotyledons</taxon>
        <taxon>Gunneridae</taxon>
        <taxon>Pentapetalae</taxon>
        <taxon>rosids</taxon>
        <taxon>malvids</taxon>
        <taxon>Brassicales</taxon>
        <taxon>Brassicaceae</taxon>
        <taxon>Thlaspideae</taxon>
        <taxon>Thlaspi</taxon>
    </lineage>
</organism>
<dbReference type="AlphaFoldDB" id="A0AAU9RVU3"/>
<evidence type="ECO:0000256" key="1">
    <source>
        <dbReference type="SAM" id="MobiDB-lite"/>
    </source>
</evidence>
<feature type="region of interest" description="Disordered" evidence="1">
    <location>
        <begin position="1"/>
        <end position="41"/>
    </location>
</feature>
<name>A0AAU9RVU3_THLAR</name>
<dbReference type="EMBL" id="OU466858">
    <property type="protein sequence ID" value="CAH2047970.1"/>
    <property type="molecule type" value="Genomic_DNA"/>
</dbReference>
<proteinExistence type="predicted"/>
<reference evidence="2 3" key="1">
    <citation type="submission" date="2022-03" db="EMBL/GenBank/DDBJ databases">
        <authorList>
            <person name="Nunn A."/>
            <person name="Chopra R."/>
            <person name="Nunn A."/>
            <person name="Contreras Garrido A."/>
        </authorList>
    </citation>
    <scope>NUCLEOTIDE SEQUENCE [LARGE SCALE GENOMIC DNA]</scope>
</reference>
<gene>
    <name evidence="2" type="ORF">TAV2_LOCUS8164</name>
</gene>
<evidence type="ECO:0000313" key="3">
    <source>
        <dbReference type="Proteomes" id="UP000836841"/>
    </source>
</evidence>
<evidence type="ECO:0000313" key="2">
    <source>
        <dbReference type="EMBL" id="CAH2047970.1"/>
    </source>
</evidence>
<sequence length="70" mass="7565">MTSEAPSWADQWGTGGIGEMPEEENTNGAGGKKSGKTKSGINKGKIVDFISFKWMKNLVTKKKKDSNSSK</sequence>
<keyword evidence="3" id="KW-1185">Reference proteome</keyword>